<dbReference type="Gene3D" id="3.40.50.1110">
    <property type="entry name" value="SGNH hydrolase"/>
    <property type="match status" value="1"/>
</dbReference>
<dbReference type="InterPro" id="IPR036514">
    <property type="entry name" value="SGNH_hydro_sf"/>
</dbReference>
<dbReference type="HOGENOM" id="CLU_051989_4_1_5"/>
<gene>
    <name evidence="3" type="ORF">HMPREF9718_02185</name>
</gene>
<comment type="caution">
    <text evidence="3">The sequence shown here is derived from an EMBL/GenBank/DDBJ whole genome shotgun (WGS) entry which is preliminary data.</text>
</comment>
<accession>K9D6R9</accession>
<dbReference type="AlphaFoldDB" id="K9D6R9"/>
<dbReference type="Pfam" id="PF13472">
    <property type="entry name" value="Lipase_GDSL_2"/>
    <property type="match status" value="1"/>
</dbReference>
<evidence type="ECO:0000256" key="1">
    <source>
        <dbReference type="SAM" id="Phobius"/>
    </source>
</evidence>
<keyword evidence="1" id="KW-1133">Transmembrane helix</keyword>
<sequence length="233" mass="25980">MQRLDTALGKRLLALSIFCVIVGGWFAFTHYRDASQTLPDGQGREGPCALWFVGSSSIKRWTSLEQDMAPWVAHNRGINSATFNEILPRFANIEPGTPKPAAIILYAGENDLAGGRQLRPIFHDMARFLEMRSDMLGNVPVIILSVKPSPGRWAIFPQQQIYNDATRRLIPHMQNVHYADITTPLLKDGKLGDNYQADKVHMNPAGYRIWADVVRARLKEVLPAQTVKACTGG</sequence>
<keyword evidence="1" id="KW-0472">Membrane</keyword>
<reference evidence="3 4" key="1">
    <citation type="submission" date="2012-09" db="EMBL/GenBank/DDBJ databases">
        <title>The Genome Sequence of Sphingobium yanoikuyae ATCC 51230.</title>
        <authorList>
            <consortium name="The Broad Institute Genome Sequencing Platform"/>
            <person name="Earl A."/>
            <person name="Ward D."/>
            <person name="Feldgarden M."/>
            <person name="Gevers D."/>
            <person name="Huys G."/>
            <person name="Walker B."/>
            <person name="Young S.K."/>
            <person name="Zeng Q."/>
            <person name="Gargeya S."/>
            <person name="Fitzgerald M."/>
            <person name="Haas B."/>
            <person name="Abouelleil A."/>
            <person name="Alvarado L."/>
            <person name="Arachchi H.M."/>
            <person name="Berlin A.M."/>
            <person name="Chapman S.B."/>
            <person name="Goldberg J."/>
            <person name="Griggs A."/>
            <person name="Gujja S."/>
            <person name="Hansen M."/>
            <person name="Howarth C."/>
            <person name="Imamovic A."/>
            <person name="Larimer J."/>
            <person name="McCowen C."/>
            <person name="Montmayeur A."/>
            <person name="Murphy C."/>
            <person name="Neiman D."/>
            <person name="Pearson M."/>
            <person name="Priest M."/>
            <person name="Roberts A."/>
            <person name="Saif S."/>
            <person name="Shea T."/>
            <person name="Sisk P."/>
            <person name="Sykes S."/>
            <person name="Wortman J."/>
            <person name="Nusbaum C."/>
            <person name="Birren B."/>
        </authorList>
    </citation>
    <scope>NUCLEOTIDE SEQUENCE [LARGE SCALE GENOMIC DNA]</scope>
    <source>
        <strain evidence="3 4">ATCC 51230</strain>
    </source>
</reference>
<dbReference type="GO" id="GO:0016788">
    <property type="term" value="F:hydrolase activity, acting on ester bonds"/>
    <property type="evidence" value="ECO:0007669"/>
    <property type="project" value="UniProtKB-ARBA"/>
</dbReference>
<feature type="domain" description="SGNH hydrolase-type esterase" evidence="2">
    <location>
        <begin position="59"/>
        <end position="209"/>
    </location>
</feature>
<name>K9D6R9_SPHYA</name>
<dbReference type="Proteomes" id="UP000009887">
    <property type="component" value="Unassembled WGS sequence"/>
</dbReference>
<dbReference type="EMBL" id="AGZU01000008">
    <property type="protein sequence ID" value="EKU74657.1"/>
    <property type="molecule type" value="Genomic_DNA"/>
</dbReference>
<dbReference type="PATRIC" id="fig|883163.3.peg.2231"/>
<proteinExistence type="predicted"/>
<dbReference type="SUPFAM" id="SSF52266">
    <property type="entry name" value="SGNH hydrolase"/>
    <property type="match status" value="1"/>
</dbReference>
<keyword evidence="4" id="KW-1185">Reference proteome</keyword>
<evidence type="ECO:0000313" key="4">
    <source>
        <dbReference type="Proteomes" id="UP000009887"/>
    </source>
</evidence>
<keyword evidence="1" id="KW-0812">Transmembrane</keyword>
<organism evidence="3 4">
    <name type="scientific">Sphingobium yanoikuyae ATCC 51230</name>
    <dbReference type="NCBI Taxonomy" id="883163"/>
    <lineage>
        <taxon>Bacteria</taxon>
        <taxon>Pseudomonadati</taxon>
        <taxon>Pseudomonadota</taxon>
        <taxon>Alphaproteobacteria</taxon>
        <taxon>Sphingomonadales</taxon>
        <taxon>Sphingomonadaceae</taxon>
        <taxon>Sphingobium</taxon>
    </lineage>
</organism>
<feature type="transmembrane region" description="Helical" evidence="1">
    <location>
        <begin position="12"/>
        <end position="31"/>
    </location>
</feature>
<dbReference type="InterPro" id="IPR013830">
    <property type="entry name" value="SGNH_hydro"/>
</dbReference>
<evidence type="ECO:0000259" key="2">
    <source>
        <dbReference type="Pfam" id="PF13472"/>
    </source>
</evidence>
<protein>
    <recommendedName>
        <fullName evidence="2">SGNH hydrolase-type esterase domain-containing protein</fullName>
    </recommendedName>
</protein>
<evidence type="ECO:0000313" key="3">
    <source>
        <dbReference type="EMBL" id="EKU74657.1"/>
    </source>
</evidence>